<feature type="region of interest" description="Disordered" evidence="1">
    <location>
        <begin position="1"/>
        <end position="42"/>
    </location>
</feature>
<name>A0A0V0R1J1_PSEPJ</name>
<feature type="compositionally biased region" description="Polar residues" evidence="1">
    <location>
        <begin position="136"/>
        <end position="155"/>
    </location>
</feature>
<feature type="compositionally biased region" description="Polar residues" evidence="1">
    <location>
        <begin position="414"/>
        <end position="427"/>
    </location>
</feature>
<organism evidence="2 3">
    <name type="scientific">Pseudocohnilembus persalinus</name>
    <name type="common">Ciliate</name>
    <dbReference type="NCBI Taxonomy" id="266149"/>
    <lineage>
        <taxon>Eukaryota</taxon>
        <taxon>Sar</taxon>
        <taxon>Alveolata</taxon>
        <taxon>Ciliophora</taxon>
        <taxon>Intramacronucleata</taxon>
        <taxon>Oligohymenophorea</taxon>
        <taxon>Scuticociliatia</taxon>
        <taxon>Philasterida</taxon>
        <taxon>Pseudocohnilembidae</taxon>
        <taxon>Pseudocohnilembus</taxon>
    </lineage>
</organism>
<feature type="compositionally biased region" description="Basic and acidic residues" evidence="1">
    <location>
        <begin position="1"/>
        <end position="11"/>
    </location>
</feature>
<feature type="compositionally biased region" description="Low complexity" evidence="1">
    <location>
        <begin position="397"/>
        <end position="406"/>
    </location>
</feature>
<feature type="compositionally biased region" description="Low complexity" evidence="1">
    <location>
        <begin position="430"/>
        <end position="455"/>
    </location>
</feature>
<feature type="region of interest" description="Disordered" evidence="1">
    <location>
        <begin position="397"/>
        <end position="455"/>
    </location>
</feature>
<keyword evidence="3" id="KW-1185">Reference proteome</keyword>
<gene>
    <name evidence="2" type="ORF">PPERSA_08586</name>
</gene>
<dbReference type="EMBL" id="LDAU01000064">
    <property type="protein sequence ID" value="KRX08387.1"/>
    <property type="molecule type" value="Genomic_DNA"/>
</dbReference>
<dbReference type="InParanoid" id="A0A0V0R1J1"/>
<dbReference type="AlphaFoldDB" id="A0A0V0R1J1"/>
<feature type="compositionally biased region" description="Polar residues" evidence="1">
    <location>
        <begin position="111"/>
        <end position="128"/>
    </location>
</feature>
<proteinExistence type="predicted"/>
<accession>A0A0V0R1J1</accession>
<feature type="compositionally biased region" description="Polar residues" evidence="1">
    <location>
        <begin position="21"/>
        <end position="32"/>
    </location>
</feature>
<sequence length="480" mass="56534">MSKRDQIWEKKRQQRQLKLQNSGQDRGNQATQPPLYPNQGNQIQQNNQLGIQSQQQNQFSNQKQPDTLQNYMNVNKQNQRGELQNQNFQNNQINGQNYNNPSNGYVQQQQMAQNSTYGQKPPSSQGQLGQRPGSRQLINNLNLEKNDYGRNSYQKQFEPPSTGGSQRKQWDMNNAQNINSFGNIQNHTLGNQQQQKQYNMPSRQALDMQKDSLEQMMEQRKKQQQQEYNQYLNGQVQDKQRSQQVSRQKDLQFNGNNVGSIPLQQQILQQNQEYSNNQRPIQQKQEYGEFLKQQVNKLLVQQSNQFKKLLFNQKMHFIFCQMRQNKQGEQEPMVSYDNRVGQLQRNMEQNGNDKLQQLGYQQLAQNGNQNYGYKNPNHMFQNYGVSPINQQQQFQLPNQNNFNPTQRQNHSDPKYQQQFQSENSMAAGSQRPNPQQNFNPINQQTQNFSNQKSNNINPQQQQQILYGQNQRYSYNPNFFG</sequence>
<evidence type="ECO:0000256" key="1">
    <source>
        <dbReference type="SAM" id="MobiDB-lite"/>
    </source>
</evidence>
<feature type="region of interest" description="Disordered" evidence="1">
    <location>
        <begin position="111"/>
        <end position="169"/>
    </location>
</feature>
<evidence type="ECO:0000313" key="3">
    <source>
        <dbReference type="Proteomes" id="UP000054937"/>
    </source>
</evidence>
<comment type="caution">
    <text evidence="2">The sequence shown here is derived from an EMBL/GenBank/DDBJ whole genome shotgun (WGS) entry which is preliminary data.</text>
</comment>
<reference evidence="2 3" key="1">
    <citation type="journal article" date="2015" name="Sci. Rep.">
        <title>Genome of the facultative scuticociliatosis pathogen Pseudocohnilembus persalinus provides insight into its virulence through horizontal gene transfer.</title>
        <authorList>
            <person name="Xiong J."/>
            <person name="Wang G."/>
            <person name="Cheng J."/>
            <person name="Tian M."/>
            <person name="Pan X."/>
            <person name="Warren A."/>
            <person name="Jiang C."/>
            <person name="Yuan D."/>
            <person name="Miao W."/>
        </authorList>
    </citation>
    <scope>NUCLEOTIDE SEQUENCE [LARGE SCALE GENOMIC DNA]</scope>
    <source>
        <strain evidence="2">36N120E</strain>
    </source>
</reference>
<dbReference type="Proteomes" id="UP000054937">
    <property type="component" value="Unassembled WGS sequence"/>
</dbReference>
<evidence type="ECO:0000313" key="2">
    <source>
        <dbReference type="EMBL" id="KRX08387.1"/>
    </source>
</evidence>
<protein>
    <submittedName>
        <fullName evidence="2">Uncharacterized protein</fullName>
    </submittedName>
</protein>